<sequence length="178" mass="19857">MKTSLKTLIISFALVVSLFGKLAFAQSNHGYAVDFLKGEGNVNGVKLAYQYHAPSMQNLIGDARFYFETSVNMWEYRHGDETQSNLVLAMSPVLQFPAFSFNNTPFYVEAGIGVSLIDETQFAGKNISTHYQFEDRIGLVADFGHTNVALRVIHYSNAGFKEPNPGLNFLTLSVARRF</sequence>
<evidence type="ECO:0008006" key="2">
    <source>
        <dbReference type="Google" id="ProtNLM"/>
    </source>
</evidence>
<comment type="caution">
    <text evidence="1">The sequence shown here is derived from an EMBL/GenBank/DDBJ whole genome shotgun (WGS) entry which is preliminary data.</text>
</comment>
<name>A0A0F9T0W2_9ZZZZ</name>
<organism evidence="1">
    <name type="scientific">marine sediment metagenome</name>
    <dbReference type="NCBI Taxonomy" id="412755"/>
    <lineage>
        <taxon>unclassified sequences</taxon>
        <taxon>metagenomes</taxon>
        <taxon>ecological metagenomes</taxon>
    </lineage>
</organism>
<evidence type="ECO:0000313" key="1">
    <source>
        <dbReference type="EMBL" id="KKN68402.1"/>
    </source>
</evidence>
<dbReference type="Gene3D" id="2.40.160.20">
    <property type="match status" value="1"/>
</dbReference>
<dbReference type="InterPro" id="IPR018550">
    <property type="entry name" value="Lipid-A_deacylase-rel"/>
</dbReference>
<dbReference type="Pfam" id="PF09411">
    <property type="entry name" value="PagL"/>
    <property type="match status" value="1"/>
</dbReference>
<dbReference type="PIRSF" id="PIRSF029681">
    <property type="entry name" value="PagL"/>
    <property type="match status" value="1"/>
</dbReference>
<dbReference type="AlphaFoldDB" id="A0A0F9T0W2"/>
<proteinExistence type="predicted"/>
<dbReference type="EMBL" id="LAZR01000450">
    <property type="protein sequence ID" value="KKN68402.1"/>
    <property type="molecule type" value="Genomic_DNA"/>
</dbReference>
<gene>
    <name evidence="1" type="ORF">LCGC14_0451920</name>
</gene>
<protein>
    <recommendedName>
        <fullName evidence="2">Acyloxyacyl hydrolase</fullName>
    </recommendedName>
</protein>
<accession>A0A0F9T0W2</accession>
<reference evidence="1" key="1">
    <citation type="journal article" date="2015" name="Nature">
        <title>Complex archaea that bridge the gap between prokaryotes and eukaryotes.</title>
        <authorList>
            <person name="Spang A."/>
            <person name="Saw J.H."/>
            <person name="Jorgensen S.L."/>
            <person name="Zaremba-Niedzwiedzka K."/>
            <person name="Martijn J."/>
            <person name="Lind A.E."/>
            <person name="van Eijk R."/>
            <person name="Schleper C."/>
            <person name="Guy L."/>
            <person name="Ettema T.J."/>
        </authorList>
    </citation>
    <scope>NUCLEOTIDE SEQUENCE</scope>
</reference>